<dbReference type="RefSeq" id="WP_012040300.1">
    <property type="nucleotide sequence ID" value="NC_009484.1"/>
</dbReference>
<dbReference type="InterPro" id="IPR023631">
    <property type="entry name" value="Amidase_dom"/>
</dbReference>
<dbReference type="PANTHER" id="PTHR11895">
    <property type="entry name" value="TRANSAMIDASE"/>
    <property type="match status" value="1"/>
</dbReference>
<dbReference type="InterPro" id="IPR000120">
    <property type="entry name" value="Amidase"/>
</dbReference>
<dbReference type="Proteomes" id="UP000000245">
    <property type="component" value="Chromosome"/>
</dbReference>
<reference evidence="2 3" key="1">
    <citation type="submission" date="2007-05" db="EMBL/GenBank/DDBJ databases">
        <title>Complete sequence of chromosome of Acidiphilium cryptum JF-5.</title>
        <authorList>
            <consortium name="US DOE Joint Genome Institute"/>
            <person name="Copeland A."/>
            <person name="Lucas S."/>
            <person name="Lapidus A."/>
            <person name="Barry K."/>
            <person name="Detter J.C."/>
            <person name="Glavina del Rio T."/>
            <person name="Hammon N."/>
            <person name="Israni S."/>
            <person name="Dalin E."/>
            <person name="Tice H."/>
            <person name="Pitluck S."/>
            <person name="Sims D."/>
            <person name="Brettin T."/>
            <person name="Bruce D."/>
            <person name="Han C."/>
            <person name="Schmutz J."/>
            <person name="Larimer F."/>
            <person name="Land M."/>
            <person name="Hauser L."/>
            <person name="Kyrpides N."/>
            <person name="Kim E."/>
            <person name="Magnuson T."/>
            <person name="Richardson P."/>
        </authorList>
    </citation>
    <scope>NUCLEOTIDE SEQUENCE [LARGE SCALE GENOMIC DNA]</scope>
    <source>
        <strain evidence="2 3">JF-5</strain>
    </source>
</reference>
<dbReference type="eggNOG" id="COG0154">
    <property type="taxonomic scope" value="Bacteria"/>
</dbReference>
<dbReference type="Pfam" id="PF01425">
    <property type="entry name" value="Amidase"/>
    <property type="match status" value="1"/>
</dbReference>
<gene>
    <name evidence="2" type="ordered locus">Acry_2771</name>
</gene>
<dbReference type="SUPFAM" id="SSF75304">
    <property type="entry name" value="Amidase signature (AS) enzymes"/>
    <property type="match status" value="1"/>
</dbReference>
<dbReference type="HOGENOM" id="CLU_009600_0_3_5"/>
<dbReference type="KEGG" id="acr:Acry_2771"/>
<keyword evidence="3" id="KW-1185">Reference proteome</keyword>
<proteinExistence type="predicted"/>
<organism evidence="2 3">
    <name type="scientific">Acidiphilium cryptum (strain JF-5)</name>
    <dbReference type="NCBI Taxonomy" id="349163"/>
    <lineage>
        <taxon>Bacteria</taxon>
        <taxon>Pseudomonadati</taxon>
        <taxon>Pseudomonadota</taxon>
        <taxon>Alphaproteobacteria</taxon>
        <taxon>Acetobacterales</taxon>
        <taxon>Acidocellaceae</taxon>
        <taxon>Acidiphilium</taxon>
    </lineage>
</organism>
<protein>
    <submittedName>
        <fullName evidence="2">Amidase</fullName>
    </submittedName>
</protein>
<name>A5G280_ACICJ</name>
<dbReference type="GO" id="GO:0003824">
    <property type="term" value="F:catalytic activity"/>
    <property type="evidence" value="ECO:0007669"/>
    <property type="project" value="InterPro"/>
</dbReference>
<dbReference type="InterPro" id="IPR036928">
    <property type="entry name" value="AS_sf"/>
</dbReference>
<evidence type="ECO:0000259" key="1">
    <source>
        <dbReference type="Pfam" id="PF01425"/>
    </source>
</evidence>
<dbReference type="STRING" id="349163.Acry_2771"/>
<accession>A5G280</accession>
<evidence type="ECO:0000313" key="2">
    <source>
        <dbReference type="EMBL" id="ABQ31962.1"/>
    </source>
</evidence>
<dbReference type="AlphaFoldDB" id="A5G280"/>
<dbReference type="NCBIfam" id="NF005460">
    <property type="entry name" value="PRK07056.1"/>
    <property type="match status" value="1"/>
</dbReference>
<dbReference type="PANTHER" id="PTHR11895:SF176">
    <property type="entry name" value="AMIDASE AMID-RELATED"/>
    <property type="match status" value="1"/>
</dbReference>
<evidence type="ECO:0000313" key="3">
    <source>
        <dbReference type="Proteomes" id="UP000000245"/>
    </source>
</evidence>
<feature type="domain" description="Amidase" evidence="1">
    <location>
        <begin position="46"/>
        <end position="437"/>
    </location>
</feature>
<sequence>MTDRESRLPTLDRLARDLEAGRTTAAALVEDCLAAIADPAGDGALTFISVDAAGARAAAAGFDAMRRAGMAPSPWAGIPIAVKDLFDMAGQETRAGSKVLAGCGPAAQDAPAIARLRRMGFVPIGRTNMTEFAYSGIGTNPHYGTPPARWRREERRIPGGSSSGSAVAVAAGMAHAGIGTDTGGSCRIPAVFNDLVGFKPTARRIPREGVVPLSSSLDSVGPLARSVGCCALLDSIMAGTPEAPPAPAELAGLRLAVPRDVALDTLDDEVAAGFDAALRRLSAAGARIETIAMPEFAEVAKLNARGGLTAAESHAWHRPLLARGAEAYDPRVLVRLRRGAELSAADYIDLLAGRADLVARARARLAPHDALLMPTVAILPPRIADLDDDAAFTAANLRVLRNPTLINMIDGCAISLPLNAPGAAPVGLMVCGVAETDRWIFAIAAAIEALGPA</sequence>
<dbReference type="EMBL" id="CP000697">
    <property type="protein sequence ID" value="ABQ31962.1"/>
    <property type="molecule type" value="Genomic_DNA"/>
</dbReference>
<dbReference type="Gene3D" id="3.90.1300.10">
    <property type="entry name" value="Amidase signature (AS) domain"/>
    <property type="match status" value="1"/>
</dbReference>